<dbReference type="GO" id="GO:0005874">
    <property type="term" value="C:microtubule"/>
    <property type="evidence" value="ECO:0007669"/>
    <property type="project" value="UniProtKB-KW"/>
</dbReference>
<dbReference type="OrthoDB" id="3176171at2759"/>
<feature type="compositionally biased region" description="Basic and acidic residues" evidence="8">
    <location>
        <begin position="574"/>
        <end position="594"/>
    </location>
</feature>
<evidence type="ECO:0000313" key="10">
    <source>
        <dbReference type="EMBL" id="RUP51077.1"/>
    </source>
</evidence>
<feature type="compositionally biased region" description="Low complexity" evidence="8">
    <location>
        <begin position="830"/>
        <end position="847"/>
    </location>
</feature>
<evidence type="ECO:0000259" key="9">
    <source>
        <dbReference type="PROSITE" id="PS50067"/>
    </source>
</evidence>
<dbReference type="GO" id="GO:0005524">
    <property type="term" value="F:ATP binding"/>
    <property type="evidence" value="ECO:0007669"/>
    <property type="project" value="UniProtKB-UniRule"/>
</dbReference>
<evidence type="ECO:0000256" key="5">
    <source>
        <dbReference type="ARBA" id="ARBA00061030"/>
    </source>
</evidence>
<dbReference type="PROSITE" id="PS00411">
    <property type="entry name" value="KINESIN_MOTOR_1"/>
    <property type="match status" value="1"/>
</dbReference>
<dbReference type="InterPro" id="IPR027417">
    <property type="entry name" value="P-loop_NTPase"/>
</dbReference>
<feature type="region of interest" description="Disordered" evidence="8">
    <location>
        <begin position="574"/>
        <end position="689"/>
    </location>
</feature>
<feature type="compositionally biased region" description="Polar residues" evidence="8">
    <location>
        <begin position="596"/>
        <end position="621"/>
    </location>
</feature>
<feature type="compositionally biased region" description="Polar residues" evidence="8">
    <location>
        <begin position="135"/>
        <end position="177"/>
    </location>
</feature>
<feature type="region of interest" description="Disordered" evidence="8">
    <location>
        <begin position="705"/>
        <end position="767"/>
    </location>
</feature>
<comment type="similarity">
    <text evidence="5">Belongs to the TRAFAC class myosin-kinesin ATPase superfamily. Kinesin family. KIN-13 subfamily.</text>
</comment>
<protein>
    <recommendedName>
        <fullName evidence="7">Kinesin-like protein</fullName>
    </recommendedName>
</protein>
<dbReference type="PANTHER" id="PTHR47971:SF20">
    <property type="entry name" value="KINESIN-LIKE PROTEIN KIF24"/>
    <property type="match status" value="1"/>
</dbReference>
<dbReference type="InterPro" id="IPR036961">
    <property type="entry name" value="Kinesin_motor_dom_sf"/>
</dbReference>
<dbReference type="InterPro" id="IPR019821">
    <property type="entry name" value="Kinesin_motor_CS"/>
</dbReference>
<dbReference type="InterPro" id="IPR001752">
    <property type="entry name" value="Kinesin_motor_dom"/>
</dbReference>
<evidence type="ECO:0000256" key="1">
    <source>
        <dbReference type="ARBA" id="ARBA00022701"/>
    </source>
</evidence>
<evidence type="ECO:0000256" key="3">
    <source>
        <dbReference type="ARBA" id="ARBA00022840"/>
    </source>
</evidence>
<dbReference type="GO" id="GO:0003777">
    <property type="term" value="F:microtubule motor activity"/>
    <property type="evidence" value="ECO:0007669"/>
    <property type="project" value="InterPro"/>
</dbReference>
<dbReference type="GO" id="GO:0008017">
    <property type="term" value="F:microtubule binding"/>
    <property type="evidence" value="ECO:0007669"/>
    <property type="project" value="InterPro"/>
</dbReference>
<feature type="compositionally biased region" description="Acidic residues" evidence="8">
    <location>
        <begin position="671"/>
        <end position="685"/>
    </location>
</feature>
<feature type="compositionally biased region" description="Low complexity" evidence="8">
    <location>
        <begin position="736"/>
        <end position="750"/>
    </location>
</feature>
<dbReference type="PRINTS" id="PR00380">
    <property type="entry name" value="KINESINHEAVY"/>
</dbReference>
<dbReference type="GO" id="GO:0007018">
    <property type="term" value="P:microtubule-based movement"/>
    <property type="evidence" value="ECO:0007669"/>
    <property type="project" value="InterPro"/>
</dbReference>
<keyword evidence="1 7" id="KW-0493">Microtubule</keyword>
<dbReference type="PROSITE" id="PS50067">
    <property type="entry name" value="KINESIN_MOTOR_2"/>
    <property type="match status" value="1"/>
</dbReference>
<dbReference type="AlphaFoldDB" id="A0A433DJV7"/>
<feature type="domain" description="Kinesin motor" evidence="9">
    <location>
        <begin position="253"/>
        <end position="575"/>
    </location>
</feature>
<dbReference type="GO" id="GO:0016787">
    <property type="term" value="F:hydrolase activity"/>
    <property type="evidence" value="ECO:0007669"/>
    <property type="project" value="UniProtKB-KW"/>
</dbReference>
<evidence type="ECO:0000256" key="2">
    <source>
        <dbReference type="ARBA" id="ARBA00022741"/>
    </source>
</evidence>
<feature type="binding site" evidence="6">
    <location>
        <begin position="343"/>
        <end position="350"/>
    </location>
    <ligand>
        <name>ATP</name>
        <dbReference type="ChEBI" id="CHEBI:30616"/>
    </ligand>
</feature>
<dbReference type="GO" id="GO:0007019">
    <property type="term" value="P:microtubule depolymerization"/>
    <property type="evidence" value="ECO:0007669"/>
    <property type="project" value="TreeGrafter"/>
</dbReference>
<dbReference type="Pfam" id="PF00225">
    <property type="entry name" value="Kinesin"/>
    <property type="match status" value="1"/>
</dbReference>
<keyword evidence="3 6" id="KW-0067">ATP-binding</keyword>
<dbReference type="InterPro" id="IPR027640">
    <property type="entry name" value="Kinesin-like_fam"/>
</dbReference>
<comment type="caution">
    <text evidence="10">The sequence shown here is derived from an EMBL/GenBank/DDBJ whole genome shotgun (WGS) entry which is preliminary data.</text>
</comment>
<gene>
    <name evidence="10" type="ORF">BC936DRAFT_150006</name>
</gene>
<name>A0A433DJV7_9FUNG</name>
<evidence type="ECO:0000256" key="8">
    <source>
        <dbReference type="SAM" id="MobiDB-lite"/>
    </source>
</evidence>
<proteinExistence type="inferred from homology"/>
<keyword evidence="2 6" id="KW-0547">Nucleotide-binding</keyword>
<keyword evidence="10" id="KW-0378">Hydrolase</keyword>
<dbReference type="EMBL" id="RBNI01000972">
    <property type="protein sequence ID" value="RUP51077.1"/>
    <property type="molecule type" value="Genomic_DNA"/>
</dbReference>
<keyword evidence="11" id="KW-1185">Reference proteome</keyword>
<feature type="region of interest" description="Disordered" evidence="8">
    <location>
        <begin position="830"/>
        <end position="849"/>
    </location>
</feature>
<dbReference type="SUPFAM" id="SSF52540">
    <property type="entry name" value="P-loop containing nucleoside triphosphate hydrolases"/>
    <property type="match status" value="1"/>
</dbReference>
<evidence type="ECO:0000256" key="4">
    <source>
        <dbReference type="ARBA" id="ARBA00023175"/>
    </source>
</evidence>
<evidence type="ECO:0000256" key="7">
    <source>
        <dbReference type="RuleBase" id="RU000394"/>
    </source>
</evidence>
<dbReference type="Gene3D" id="3.40.850.10">
    <property type="entry name" value="Kinesin motor domain"/>
    <property type="match status" value="1"/>
</dbReference>
<feature type="region of interest" description="Disordered" evidence="8">
    <location>
        <begin position="86"/>
        <end position="196"/>
    </location>
</feature>
<organism evidence="10 11">
    <name type="scientific">Jimgerdemannia flammicorona</name>
    <dbReference type="NCBI Taxonomy" id="994334"/>
    <lineage>
        <taxon>Eukaryota</taxon>
        <taxon>Fungi</taxon>
        <taxon>Fungi incertae sedis</taxon>
        <taxon>Mucoromycota</taxon>
        <taxon>Mucoromycotina</taxon>
        <taxon>Endogonomycetes</taxon>
        <taxon>Endogonales</taxon>
        <taxon>Endogonaceae</taxon>
        <taxon>Jimgerdemannia</taxon>
    </lineage>
</organism>
<evidence type="ECO:0000256" key="6">
    <source>
        <dbReference type="PROSITE-ProRule" id="PRU00283"/>
    </source>
</evidence>
<sequence length="946" mass="104941">MSTSLFLDTLRRADLEQVGLASPLAAFPPPPSPLRLLILTKQIAIRATVLPKLSMQDYTPLGVTALEDRKRLFQLVQTLRQELPGVTKAAPPPAISQPAPVMRVPQTAHRRPSEALQPNVPRTFGTPGSGDPNPVISSNPAPSTSRRTNNLTAPSTSNTNTDTAKTPPMTRSRSRTLPGQMPRPDILSSSPSKTDDDFAILRTKKSGDLSAEARRGAGPLLDAYGVPVANKGGVGTKSNLASGAMGLSDLNQKIRVCVRKRPLNRKELERNEIDVAPKTGLRSIVINEPKVKVDLTRYTEQHNFTFDEVFDLDVTNEEVYQRTALPLVNYIFGGGKATCFAYGQTGSGKTFTMLDARHGLYVLAARDIFAMLGQPRYSHLSAWIGFYELYQGHLYDLLNDRKRLFAREDGKQNVVISGLKEYPINDVNNLMQVFEYGSSVRSTGSTGANADSSRSHAVLQVLLKPKKNRKQIVGKLSFIDLAGSERGADRGESDQKTRMEGAEINKSLLALKECIRALDQAKTHTPFRQSKLTQVLKDSFVGNSRTCMIATVSPNGSNSEHTLNTLRYADRVKELKGERDRRRHGEDQGVKENNETNDNGYRTRQSSDPNTWRESPSVENRSPSPEEEDYSFSESDDPDLFVNEDEDNFLDEDFPSDHDILNEDFPHEDAFDISDDDDEEDDEPEFIVPSVKPATTPLGRHQHHIPHIAHRPQTHGERFTLPSSRLKPPEIPRPRSSTSTDSTGSTSNSTYATPPMYNTPVKQSSRRIDDLVSPPEELFGTPTPQEKQVPSSRYTPLYMHRSRSATTIVTTGKEHGLATPPVPTFPPALASPSMARTSSSSSNANTTQHPDLQTMDEFIKQHRAEIREVTECSKSETKLLANFTLGMSSQDQNHGSVDRTGSEFEKYLRSLDEVLEIKVESIEHLRGKIKRILEQGRESTGTRLEG</sequence>
<dbReference type="PANTHER" id="PTHR47971">
    <property type="entry name" value="KINESIN-RELATED PROTEIN 6"/>
    <property type="match status" value="1"/>
</dbReference>
<dbReference type="SMART" id="SM00129">
    <property type="entry name" value="KISc"/>
    <property type="match status" value="1"/>
</dbReference>
<evidence type="ECO:0000313" key="11">
    <source>
        <dbReference type="Proteomes" id="UP000268093"/>
    </source>
</evidence>
<feature type="compositionally biased region" description="Basic and acidic residues" evidence="8">
    <location>
        <begin position="655"/>
        <end position="670"/>
    </location>
</feature>
<reference evidence="10 11" key="1">
    <citation type="journal article" date="2018" name="New Phytol.">
        <title>Phylogenomics of Endogonaceae and evolution of mycorrhizas within Mucoromycota.</title>
        <authorList>
            <person name="Chang Y."/>
            <person name="Desiro A."/>
            <person name="Na H."/>
            <person name="Sandor L."/>
            <person name="Lipzen A."/>
            <person name="Clum A."/>
            <person name="Barry K."/>
            <person name="Grigoriev I.V."/>
            <person name="Martin F.M."/>
            <person name="Stajich J.E."/>
            <person name="Smith M.E."/>
            <person name="Bonito G."/>
            <person name="Spatafora J.W."/>
        </authorList>
    </citation>
    <scope>NUCLEOTIDE SEQUENCE [LARGE SCALE GENOMIC DNA]</scope>
    <source>
        <strain evidence="10 11">GMNB39</strain>
    </source>
</reference>
<accession>A0A433DJV7</accession>
<keyword evidence="4 6" id="KW-0505">Motor protein</keyword>
<dbReference type="Proteomes" id="UP000268093">
    <property type="component" value="Unassembled WGS sequence"/>
</dbReference>
<feature type="compositionally biased region" description="Acidic residues" evidence="8">
    <location>
        <begin position="625"/>
        <end position="654"/>
    </location>
</feature>
<dbReference type="CDD" id="cd01367">
    <property type="entry name" value="KISc_KIF2_like"/>
    <property type="match status" value="1"/>
</dbReference>
<dbReference type="FunFam" id="3.40.850.10:FF:000012">
    <property type="entry name" value="Kinesin-like protein"/>
    <property type="match status" value="1"/>
</dbReference>